<dbReference type="SUPFAM" id="SSF47031">
    <property type="entry name" value="Second domain of FERM"/>
    <property type="match status" value="1"/>
</dbReference>
<feature type="compositionally biased region" description="Polar residues" evidence="1">
    <location>
        <begin position="1006"/>
        <end position="1021"/>
    </location>
</feature>
<feature type="compositionally biased region" description="Polar residues" evidence="1">
    <location>
        <begin position="487"/>
        <end position="499"/>
    </location>
</feature>
<dbReference type="PANTHER" id="PTHR45858:SF5">
    <property type="entry name" value="MOESIN_EZRIN_RADIXIN HOMOLOG 1"/>
    <property type="match status" value="1"/>
</dbReference>
<feature type="region of interest" description="Disordered" evidence="1">
    <location>
        <begin position="766"/>
        <end position="785"/>
    </location>
</feature>
<feature type="region of interest" description="Disordered" evidence="1">
    <location>
        <begin position="525"/>
        <end position="564"/>
    </location>
</feature>
<dbReference type="InterPro" id="IPR019749">
    <property type="entry name" value="Band_41_domain"/>
</dbReference>
<feature type="compositionally biased region" description="Polar residues" evidence="1">
    <location>
        <begin position="1241"/>
        <end position="1250"/>
    </location>
</feature>
<feature type="compositionally biased region" description="Basic and acidic residues" evidence="1">
    <location>
        <begin position="474"/>
        <end position="486"/>
    </location>
</feature>
<feature type="region of interest" description="Disordered" evidence="1">
    <location>
        <begin position="176"/>
        <end position="250"/>
    </location>
</feature>
<feature type="compositionally biased region" description="Basic and acidic residues" evidence="1">
    <location>
        <begin position="1251"/>
        <end position="1265"/>
    </location>
</feature>
<feature type="compositionally biased region" description="Low complexity" evidence="1">
    <location>
        <begin position="230"/>
        <end position="245"/>
    </location>
</feature>
<feature type="compositionally biased region" description="Polar residues" evidence="1">
    <location>
        <begin position="1075"/>
        <end position="1085"/>
    </location>
</feature>
<dbReference type="InterPro" id="IPR019748">
    <property type="entry name" value="FERM_central"/>
</dbReference>
<dbReference type="InterPro" id="IPR051835">
    <property type="entry name" value="RAC1-GEF"/>
</dbReference>
<feature type="compositionally biased region" description="Polar residues" evidence="1">
    <location>
        <begin position="187"/>
        <end position="222"/>
    </location>
</feature>
<dbReference type="GO" id="GO:0005085">
    <property type="term" value="F:guanyl-nucleotide exchange factor activity"/>
    <property type="evidence" value="ECO:0007669"/>
    <property type="project" value="TreeGrafter"/>
</dbReference>
<sequence length="1306" mass="142444">LDKDKPILRQITATQSDARFYFIVKFYTPNPADLEEEYTRYLMALQIKRDLASGELLCNENTAALLASYIVQADCGDFSAEDYPDSSYLSSGRFLPNQSLDFQNRVMENHMKLMYHGRTQKQLIDYVREHHKRREPFTRPIRPGLSSRCDRLSRPAQFNLTPNYSTVSDRAINIVSGMPCSSSSQQPRRQNGSASSRFTSGSMPHINGASQRVSDEAGSSSMAGDGVAIGRSSRSGSSGPGSVSRAVNIPTSAVQSSSTYYQYGDPYSYSSVPRPQRHHHHMHHAQSAHHPSGAMSDGERMCSSDVDTSISSGIHPSSSASRHTSNNLQHAYITKPLQAKQYKALADSHISSISNLAVSDSEAIVTSSASSQYRNRHNHAYATSTTAASSSVAASTYTASGVGAQNVVGGGNAANGSNNVESLMSLSLPNVLGADVQLVCKEFELKCECPPKSASGDNFLEMQQRPREYDNISEESYRLSDHEQRHPTASSSQPSEVIGQTPSVYATTFTTKRVGNVIVKRIVSSAHGSRSTPNTTDDEDLSASKDHSSKSLAQDPYRQQQQRYHMKRDLSEGPMPTYSSSAQDARYVDQNYYQNIGVYPSSYPSETSSDVNVRRRIQATEKRIQQSSSSAPSSSVEYPIHKKLVPVEIDGPNVNLESYYRRREEENAKERRTPSLLESQGTQPGKTTETSTFRSPAQPMESLAATSSVASARSESKEVPMAAVSAQVRQAPVIYTSKGAVLQKPKVIPDSDTYRMDERHIYGQLKYPSQQQQPQTSADQSSAYGETGFVHGQSQASVPTAPKTYGAIGPLPGKVITKENLVVTPEGLREKKPKPVVPPKPKNLMSPMGTSLSESSITPSTSGTLAPLKQSAHPVVNLQQGEMESAQKTSSLKAEESKPLQRPMLISVQSEDRPDIQKCHLFNGDIPYVLTVRDISRDRAGTPESSFSTFKGPSASRTLPDAGVAAGTSSESETLLRNRTKSRSPESLKRRKSLDLVPRKRLPSPGNFSSQDHSISPTTPESGDILEYLLRRRSASTERSALVKRGRRGDPRRQTQPVRFNLPPSPEIEHPKVVTFSSEPNLQNDQVEEPDPTICDSLSLQDEAAAVSESNEHLSLNRSMSNIETSTAFGADDEMTRTDQRQKGSSEPPMLVAASVPIVPPEPISKREDANSVDDYLPPPPPPPPPLVPMLFGDPILSEPMPAPPANASPATATTTVTTTTSVTAIIPSESITDPLLFADDTNSSRTSYASREDSLDQNNKDKSEIQPSSQQQLPKESEQSQLQQTSTSSGSSTLRTPTGVLWTDF</sequence>
<feature type="region of interest" description="Disordered" evidence="1">
    <location>
        <begin position="660"/>
        <end position="715"/>
    </location>
</feature>
<feature type="compositionally biased region" description="Basic residues" evidence="1">
    <location>
        <begin position="275"/>
        <end position="287"/>
    </location>
</feature>
<feature type="region of interest" description="Disordered" evidence="1">
    <location>
        <begin position="1036"/>
        <end position="1094"/>
    </location>
</feature>
<feature type="region of interest" description="Disordered" evidence="1">
    <location>
        <begin position="1127"/>
        <end position="1306"/>
    </location>
</feature>
<feature type="compositionally biased region" description="Polar residues" evidence="1">
    <location>
        <begin position="526"/>
        <end position="535"/>
    </location>
</feature>
<feature type="compositionally biased region" description="Polar residues" evidence="1">
    <location>
        <begin position="943"/>
        <end position="957"/>
    </location>
</feature>
<dbReference type="SMART" id="SM00295">
    <property type="entry name" value="B41"/>
    <property type="match status" value="1"/>
</dbReference>
<dbReference type="Gene3D" id="1.20.80.10">
    <property type="match status" value="1"/>
</dbReference>
<dbReference type="PRINTS" id="PR00935">
    <property type="entry name" value="BAND41"/>
</dbReference>
<feature type="compositionally biased region" description="Basic and acidic residues" evidence="1">
    <location>
        <begin position="1134"/>
        <end position="1144"/>
    </location>
</feature>
<dbReference type="FunFam" id="1.20.80.10:FF:000005">
    <property type="entry name" value="FERM, RhoGEF and pleckstrin domain-containing protein 1"/>
    <property type="match status" value="1"/>
</dbReference>
<feature type="region of interest" description="Disordered" evidence="1">
    <location>
        <begin position="826"/>
        <end position="867"/>
    </location>
</feature>
<accession>A0A0M3K8H3</accession>
<feature type="compositionally biased region" description="Low complexity" evidence="1">
    <location>
        <begin position="1280"/>
        <end position="1297"/>
    </location>
</feature>
<dbReference type="WBParaSite" id="ASIM_0001726401-mRNA-1">
    <property type="protein sequence ID" value="ASIM_0001726401-mRNA-1"/>
    <property type="gene ID" value="ASIM_0001726401"/>
</dbReference>
<feature type="region of interest" description="Disordered" evidence="1">
    <location>
        <begin position="268"/>
        <end position="325"/>
    </location>
</feature>
<organism evidence="3">
    <name type="scientific">Anisakis simplex</name>
    <name type="common">Herring worm</name>
    <dbReference type="NCBI Taxonomy" id="6269"/>
    <lineage>
        <taxon>Eukaryota</taxon>
        <taxon>Metazoa</taxon>
        <taxon>Ecdysozoa</taxon>
        <taxon>Nematoda</taxon>
        <taxon>Chromadorea</taxon>
        <taxon>Rhabditida</taxon>
        <taxon>Spirurina</taxon>
        <taxon>Ascaridomorpha</taxon>
        <taxon>Ascaridoidea</taxon>
        <taxon>Anisakidae</taxon>
        <taxon>Anisakis</taxon>
        <taxon>Anisakis simplex complex</taxon>
    </lineage>
</organism>
<feature type="region of interest" description="Disordered" evidence="1">
    <location>
        <begin position="939"/>
        <end position="1022"/>
    </location>
</feature>
<feature type="compositionally biased region" description="Basic and acidic residues" evidence="1">
    <location>
        <begin position="983"/>
        <end position="998"/>
    </location>
</feature>
<feature type="compositionally biased region" description="Polar residues" evidence="1">
    <location>
        <begin position="882"/>
        <end position="892"/>
    </location>
</feature>
<feature type="compositionally biased region" description="Polar residues" evidence="1">
    <location>
        <begin position="1266"/>
        <end position="1275"/>
    </location>
</feature>
<feature type="compositionally biased region" description="Polar residues" evidence="1">
    <location>
        <begin position="704"/>
        <end position="713"/>
    </location>
</feature>
<feature type="compositionally biased region" description="Polar residues" evidence="1">
    <location>
        <begin position="967"/>
        <end position="977"/>
    </location>
</feature>
<dbReference type="PROSITE" id="PS50057">
    <property type="entry name" value="FERM_3"/>
    <property type="match status" value="1"/>
</dbReference>
<name>A0A0M3K8H3_ANISI</name>
<dbReference type="InterPro" id="IPR000299">
    <property type="entry name" value="FERM_domain"/>
</dbReference>
<reference evidence="3" key="1">
    <citation type="submission" date="2017-02" db="UniProtKB">
        <authorList>
            <consortium name="WormBaseParasite"/>
        </authorList>
    </citation>
    <scope>IDENTIFICATION</scope>
</reference>
<dbReference type="Pfam" id="PF00373">
    <property type="entry name" value="FERM_M"/>
    <property type="match status" value="1"/>
</dbReference>
<dbReference type="CDD" id="cd14473">
    <property type="entry name" value="FERM_B-lobe"/>
    <property type="match status" value="1"/>
</dbReference>
<feature type="domain" description="FERM" evidence="2">
    <location>
        <begin position="1"/>
        <end position="264"/>
    </location>
</feature>
<feature type="compositionally biased region" description="Basic and acidic residues" evidence="1">
    <location>
        <begin position="660"/>
        <end position="673"/>
    </location>
</feature>
<feature type="region of interest" description="Disordered" evidence="1">
    <location>
        <begin position="882"/>
        <end position="902"/>
    </location>
</feature>
<dbReference type="PANTHER" id="PTHR45858">
    <property type="entry name" value="FERM DOMAIN CONTAINING PROTEIN"/>
    <property type="match status" value="1"/>
</dbReference>
<feature type="compositionally biased region" description="Low complexity" evidence="1">
    <location>
        <begin position="1208"/>
        <end position="1225"/>
    </location>
</feature>
<feature type="compositionally biased region" description="Pro residues" evidence="1">
    <location>
        <begin position="1177"/>
        <end position="1188"/>
    </location>
</feature>
<evidence type="ECO:0000259" key="2">
    <source>
        <dbReference type="PROSITE" id="PS50057"/>
    </source>
</evidence>
<protein>
    <submittedName>
        <fullName evidence="3">FERM domain-containing protein</fullName>
    </submittedName>
</protein>
<feature type="compositionally biased region" description="Polar residues" evidence="1">
    <location>
        <begin position="676"/>
        <end position="695"/>
    </location>
</feature>
<proteinExistence type="predicted"/>
<feature type="compositionally biased region" description="Low complexity" evidence="1">
    <location>
        <begin position="309"/>
        <end position="321"/>
    </location>
</feature>
<evidence type="ECO:0000256" key="1">
    <source>
        <dbReference type="SAM" id="MobiDB-lite"/>
    </source>
</evidence>
<feature type="region of interest" description="Disordered" evidence="1">
    <location>
        <begin position="474"/>
        <end position="499"/>
    </location>
</feature>
<feature type="compositionally biased region" description="Low complexity" evidence="1">
    <location>
        <begin position="850"/>
        <end position="864"/>
    </location>
</feature>
<dbReference type="InterPro" id="IPR014352">
    <property type="entry name" value="FERM/acyl-CoA-bd_prot_sf"/>
</dbReference>
<feature type="compositionally biased region" description="Low complexity" evidence="1">
    <location>
        <begin position="768"/>
        <end position="783"/>
    </location>
</feature>
<dbReference type="InterPro" id="IPR035963">
    <property type="entry name" value="FERM_2"/>
</dbReference>
<evidence type="ECO:0000313" key="3">
    <source>
        <dbReference type="WBParaSite" id="ASIM_0001726401-mRNA-1"/>
    </source>
</evidence>